<keyword evidence="5" id="KW-0547">Nucleotide-binding</keyword>
<keyword evidence="6" id="KW-0460">Magnesium</keyword>
<sequence length="323" mass="35869">MSVFLQLQPCTRSGFRRSIRSSKSFFHKHQYSSASISSKPSTLKASNLEPSVLSYHWDTLPPTVGQLKHASQFFTKKPPAFLWSAEKFKAMAFGDSPEVCFLGRSNVGKSSLLNALLGDKIAHTSSKPGRTRLMNAFAVGGAEDNGKNRLVVLDMPGYGKGGRAEWGLQILKYLEKRKQLTMAFLLVDSEHGVKESDKQLLAMFREKGVPFQVILSKVDRVLFEGSRSLSDNAMQYRLSNLRRTMESVQAVVQPDTEDEAGGVGEVIACSSEKRVDGDLLGINAVRFAMLRAAKLERKPRMKEAKPVEIVSFDDLYSRMKPTG</sequence>
<protein>
    <recommendedName>
        <fullName evidence="3">GTP-binding protein 8</fullName>
    </recommendedName>
</protein>
<dbReference type="GO" id="GO:0005525">
    <property type="term" value="F:GTP binding"/>
    <property type="evidence" value="ECO:0007669"/>
    <property type="project" value="UniProtKB-KW"/>
</dbReference>
<organism evidence="9 10">
    <name type="scientific">Coleophoma cylindrospora</name>
    <dbReference type="NCBI Taxonomy" id="1849047"/>
    <lineage>
        <taxon>Eukaryota</taxon>
        <taxon>Fungi</taxon>
        <taxon>Dikarya</taxon>
        <taxon>Ascomycota</taxon>
        <taxon>Pezizomycotina</taxon>
        <taxon>Leotiomycetes</taxon>
        <taxon>Helotiales</taxon>
        <taxon>Dermateaceae</taxon>
        <taxon>Coleophoma</taxon>
    </lineage>
</organism>
<evidence type="ECO:0000313" key="10">
    <source>
        <dbReference type="Proteomes" id="UP000256645"/>
    </source>
</evidence>
<dbReference type="Proteomes" id="UP000256645">
    <property type="component" value="Unassembled WGS sequence"/>
</dbReference>
<dbReference type="NCBIfam" id="TIGR03598">
    <property type="entry name" value="GTPase_YsxC"/>
    <property type="match status" value="1"/>
</dbReference>
<dbReference type="InterPro" id="IPR052279">
    <property type="entry name" value="EngB_GTPase"/>
</dbReference>
<keyword evidence="10" id="KW-1185">Reference proteome</keyword>
<evidence type="ECO:0000313" key="9">
    <source>
        <dbReference type="EMBL" id="RDW88824.1"/>
    </source>
</evidence>
<dbReference type="InterPro" id="IPR005225">
    <property type="entry name" value="Small_GTP-bd"/>
</dbReference>
<name>A0A3D8SRI0_9HELO</name>
<dbReference type="STRING" id="1849047.A0A3D8SRI0"/>
<evidence type="ECO:0000256" key="4">
    <source>
        <dbReference type="ARBA" id="ARBA00022723"/>
    </source>
</evidence>
<dbReference type="AlphaFoldDB" id="A0A3D8SRI0"/>
<dbReference type="InterPro" id="IPR019987">
    <property type="entry name" value="GTP-bd_ribosome_bio_YsxC"/>
</dbReference>
<dbReference type="GO" id="GO:0046872">
    <property type="term" value="F:metal ion binding"/>
    <property type="evidence" value="ECO:0007669"/>
    <property type="project" value="UniProtKB-KW"/>
</dbReference>
<dbReference type="PANTHER" id="PTHR46498">
    <property type="entry name" value="GTP-BINDING PROTEIN 8"/>
    <property type="match status" value="1"/>
</dbReference>
<dbReference type="EMBL" id="PDLM01000001">
    <property type="protein sequence ID" value="RDW88824.1"/>
    <property type="molecule type" value="Genomic_DNA"/>
</dbReference>
<dbReference type="InterPro" id="IPR030393">
    <property type="entry name" value="G_ENGB_dom"/>
</dbReference>
<evidence type="ECO:0000256" key="2">
    <source>
        <dbReference type="ARBA" id="ARBA00009638"/>
    </source>
</evidence>
<dbReference type="PANTHER" id="PTHR46498:SF1">
    <property type="entry name" value="GTP-BINDING PROTEIN 8"/>
    <property type="match status" value="1"/>
</dbReference>
<evidence type="ECO:0000259" key="8">
    <source>
        <dbReference type="PROSITE" id="PS51706"/>
    </source>
</evidence>
<accession>A0A3D8SRI0</accession>
<evidence type="ECO:0000256" key="1">
    <source>
        <dbReference type="ARBA" id="ARBA00001946"/>
    </source>
</evidence>
<dbReference type="Gene3D" id="3.40.50.300">
    <property type="entry name" value="P-loop containing nucleotide triphosphate hydrolases"/>
    <property type="match status" value="1"/>
</dbReference>
<evidence type="ECO:0000256" key="5">
    <source>
        <dbReference type="ARBA" id="ARBA00022741"/>
    </source>
</evidence>
<feature type="domain" description="EngB-type G" evidence="8">
    <location>
        <begin position="95"/>
        <end position="295"/>
    </location>
</feature>
<evidence type="ECO:0000256" key="3">
    <source>
        <dbReference type="ARBA" id="ARBA00015370"/>
    </source>
</evidence>
<dbReference type="PROSITE" id="PS51706">
    <property type="entry name" value="G_ENGB"/>
    <property type="match status" value="1"/>
</dbReference>
<dbReference type="CDD" id="cd01876">
    <property type="entry name" value="YihA_EngB"/>
    <property type="match status" value="1"/>
</dbReference>
<dbReference type="InterPro" id="IPR006073">
    <property type="entry name" value="GTP-bd"/>
</dbReference>
<dbReference type="NCBIfam" id="TIGR00231">
    <property type="entry name" value="small_GTP"/>
    <property type="match status" value="1"/>
</dbReference>
<dbReference type="GO" id="GO:0005739">
    <property type="term" value="C:mitochondrion"/>
    <property type="evidence" value="ECO:0007669"/>
    <property type="project" value="TreeGrafter"/>
</dbReference>
<dbReference type="OrthoDB" id="391988at2759"/>
<proteinExistence type="inferred from homology"/>
<keyword evidence="4" id="KW-0479">Metal-binding</keyword>
<dbReference type="SUPFAM" id="SSF52540">
    <property type="entry name" value="P-loop containing nucleoside triphosphate hydrolases"/>
    <property type="match status" value="1"/>
</dbReference>
<comment type="cofactor">
    <cofactor evidence="1">
        <name>Mg(2+)</name>
        <dbReference type="ChEBI" id="CHEBI:18420"/>
    </cofactor>
</comment>
<evidence type="ECO:0000256" key="7">
    <source>
        <dbReference type="ARBA" id="ARBA00023134"/>
    </source>
</evidence>
<evidence type="ECO:0000256" key="6">
    <source>
        <dbReference type="ARBA" id="ARBA00022842"/>
    </source>
</evidence>
<dbReference type="HAMAP" id="MF_00321">
    <property type="entry name" value="GTPase_EngB"/>
    <property type="match status" value="1"/>
</dbReference>
<dbReference type="InterPro" id="IPR027417">
    <property type="entry name" value="P-loop_NTPase"/>
</dbReference>
<keyword evidence="7" id="KW-0342">GTP-binding</keyword>
<dbReference type="Pfam" id="PF01926">
    <property type="entry name" value="MMR_HSR1"/>
    <property type="match status" value="1"/>
</dbReference>
<comment type="caution">
    <text evidence="9">The sequence shown here is derived from an EMBL/GenBank/DDBJ whole genome shotgun (WGS) entry which is preliminary data.</text>
</comment>
<gene>
    <name evidence="9" type="ORF">BP6252_00856</name>
</gene>
<reference evidence="9 10" key="1">
    <citation type="journal article" date="2018" name="IMA Fungus">
        <title>IMA Genome-F 9: Draft genome sequence of Annulohypoxylon stygium, Aspergillus mulundensis, Berkeleyomyces basicola (syn. Thielaviopsis basicola), Ceratocystis smalleyi, two Cercospora beticola strains, Coleophoma cylindrospora, Fusarium fracticaudum, Phialophora cf. hyalina, and Morchella septimelata.</title>
        <authorList>
            <person name="Wingfield B.D."/>
            <person name="Bills G.F."/>
            <person name="Dong Y."/>
            <person name="Huang W."/>
            <person name="Nel W.J."/>
            <person name="Swalarsk-Parry B.S."/>
            <person name="Vaghefi N."/>
            <person name="Wilken P.M."/>
            <person name="An Z."/>
            <person name="de Beer Z.W."/>
            <person name="De Vos L."/>
            <person name="Chen L."/>
            <person name="Duong T.A."/>
            <person name="Gao Y."/>
            <person name="Hammerbacher A."/>
            <person name="Kikkert J.R."/>
            <person name="Li Y."/>
            <person name="Li H."/>
            <person name="Li K."/>
            <person name="Li Q."/>
            <person name="Liu X."/>
            <person name="Ma X."/>
            <person name="Naidoo K."/>
            <person name="Pethybridge S.J."/>
            <person name="Sun J."/>
            <person name="Steenkamp E.T."/>
            <person name="van der Nest M.A."/>
            <person name="van Wyk S."/>
            <person name="Wingfield M.J."/>
            <person name="Xiong C."/>
            <person name="Yue Q."/>
            <person name="Zhang X."/>
        </authorList>
    </citation>
    <scope>NUCLEOTIDE SEQUENCE [LARGE SCALE GENOMIC DNA]</scope>
    <source>
        <strain evidence="9 10">BP6252</strain>
    </source>
</reference>
<comment type="similarity">
    <text evidence="2">Belongs to the TRAFAC class TrmE-Era-EngA-EngB-Septin-like GTPase superfamily. EngB GTPase family.</text>
</comment>